<dbReference type="Proteomes" id="UP001151760">
    <property type="component" value="Unassembled WGS sequence"/>
</dbReference>
<evidence type="ECO:0000313" key="3">
    <source>
        <dbReference type="Proteomes" id="UP001151760"/>
    </source>
</evidence>
<name>A0ABQ5DK14_9ASTR</name>
<keyword evidence="1" id="KW-0175">Coiled coil</keyword>
<evidence type="ECO:0000313" key="2">
    <source>
        <dbReference type="EMBL" id="GJT39561.1"/>
    </source>
</evidence>
<evidence type="ECO:0008006" key="4">
    <source>
        <dbReference type="Google" id="ProtNLM"/>
    </source>
</evidence>
<comment type="caution">
    <text evidence="2">The sequence shown here is derived from an EMBL/GenBank/DDBJ whole genome shotgun (WGS) entry which is preliminary data.</text>
</comment>
<evidence type="ECO:0000256" key="1">
    <source>
        <dbReference type="SAM" id="Coils"/>
    </source>
</evidence>
<dbReference type="EMBL" id="BQNB010015396">
    <property type="protein sequence ID" value="GJT39561.1"/>
    <property type="molecule type" value="Genomic_DNA"/>
</dbReference>
<sequence length="567" mass="65118">MSSYNHFGCSWCGGPFNGGNCPGCSSVGSGNEFVYNPNPYSYNETPNFFNQPPQPQYETYSCELCGNDSHYGFDCPPRVPLVYEQEPCYNQNFSDNYYPQNSPSFSQQYLCCDNCGGPHATFQCHPMNQNFNSFGFDHIQPPQQFDNHQPQETPEVTPFVESKEWIETNNELYKMMEDFMKRMNQQREQEALLVAQREQEQEQAAQEKEELSLNSVFRQLIEETCGTKVYEEQKQNMEDTMLDLLKICQQKELYCIHNNVEDLIESALNSKLLLINLNSQRLNKEDQEVKNIVEPAAKRQTRITSCLQNFKVISKEITIPLNKTPQISPVNAITHDLPTEEPEDSHIMGNEELSTIPEKESDQFIKFSVEDLIPILREFEDTSGSDSESILPLSDDFSPIVEENFMTFSNPLFEFNEKYISNDVSPLFDEVLENIECKDSYDSNLDESALLVTPLSDANEDECFDPEGVIDEIDVFLDMDISTDIENGYHDSEGDIIYLDSFLIDDTSPNLPPGVFLDHDLRSLKDELDNDDLMTENKVFDPGIHEKSFSLTFVKLTFEDRDRSHES</sequence>
<reference evidence="2" key="2">
    <citation type="submission" date="2022-01" db="EMBL/GenBank/DDBJ databases">
        <authorList>
            <person name="Yamashiro T."/>
            <person name="Shiraishi A."/>
            <person name="Satake H."/>
            <person name="Nakayama K."/>
        </authorList>
    </citation>
    <scope>NUCLEOTIDE SEQUENCE</scope>
</reference>
<feature type="coiled-coil region" evidence="1">
    <location>
        <begin position="169"/>
        <end position="214"/>
    </location>
</feature>
<organism evidence="2 3">
    <name type="scientific">Tanacetum coccineum</name>
    <dbReference type="NCBI Taxonomy" id="301880"/>
    <lineage>
        <taxon>Eukaryota</taxon>
        <taxon>Viridiplantae</taxon>
        <taxon>Streptophyta</taxon>
        <taxon>Embryophyta</taxon>
        <taxon>Tracheophyta</taxon>
        <taxon>Spermatophyta</taxon>
        <taxon>Magnoliopsida</taxon>
        <taxon>eudicotyledons</taxon>
        <taxon>Gunneridae</taxon>
        <taxon>Pentapetalae</taxon>
        <taxon>asterids</taxon>
        <taxon>campanulids</taxon>
        <taxon>Asterales</taxon>
        <taxon>Asteraceae</taxon>
        <taxon>Asteroideae</taxon>
        <taxon>Anthemideae</taxon>
        <taxon>Anthemidinae</taxon>
        <taxon>Tanacetum</taxon>
    </lineage>
</organism>
<proteinExistence type="predicted"/>
<gene>
    <name evidence="2" type="ORF">Tco_0939426</name>
</gene>
<reference evidence="2" key="1">
    <citation type="journal article" date="2022" name="Int. J. Mol. Sci.">
        <title>Draft Genome of Tanacetum Coccineum: Genomic Comparison of Closely Related Tanacetum-Family Plants.</title>
        <authorList>
            <person name="Yamashiro T."/>
            <person name="Shiraishi A."/>
            <person name="Nakayama K."/>
            <person name="Satake H."/>
        </authorList>
    </citation>
    <scope>NUCLEOTIDE SEQUENCE</scope>
</reference>
<keyword evidence="3" id="KW-1185">Reference proteome</keyword>
<protein>
    <recommendedName>
        <fullName evidence="4">CCHC-type domain-containing protein</fullName>
    </recommendedName>
</protein>
<accession>A0ABQ5DK14</accession>